<dbReference type="Gene3D" id="1.25.40.10">
    <property type="entry name" value="Tetratricopeptide repeat domain"/>
    <property type="match status" value="1"/>
</dbReference>
<dbReference type="SMART" id="SM00028">
    <property type="entry name" value="TPR"/>
    <property type="match status" value="2"/>
</dbReference>
<keyword evidence="5" id="KW-1185">Reference proteome</keyword>
<dbReference type="InterPro" id="IPR011990">
    <property type="entry name" value="TPR-like_helical_dom_sf"/>
</dbReference>
<organism evidence="5 6">
    <name type="scientific">Macrostomum lignano</name>
    <dbReference type="NCBI Taxonomy" id="282301"/>
    <lineage>
        <taxon>Eukaryota</taxon>
        <taxon>Metazoa</taxon>
        <taxon>Spiralia</taxon>
        <taxon>Lophotrochozoa</taxon>
        <taxon>Platyhelminthes</taxon>
        <taxon>Rhabditophora</taxon>
        <taxon>Macrostomorpha</taxon>
        <taxon>Macrostomida</taxon>
        <taxon>Macrostomidae</taxon>
        <taxon>Macrostomum</taxon>
    </lineage>
</organism>
<evidence type="ECO:0000256" key="2">
    <source>
        <dbReference type="ARBA" id="ARBA00022803"/>
    </source>
</evidence>
<dbReference type="GO" id="GO:0060090">
    <property type="term" value="F:molecular adaptor activity"/>
    <property type="evidence" value="ECO:0007669"/>
    <property type="project" value="TreeGrafter"/>
</dbReference>
<dbReference type="InterPro" id="IPR019734">
    <property type="entry name" value="TPR_rpt"/>
</dbReference>
<dbReference type="PANTHER" id="PTHR45831">
    <property type="entry name" value="LD24721P"/>
    <property type="match status" value="1"/>
</dbReference>
<keyword evidence="2 3" id="KW-0802">TPR repeat</keyword>
<dbReference type="GO" id="GO:0016020">
    <property type="term" value="C:membrane"/>
    <property type="evidence" value="ECO:0007669"/>
    <property type="project" value="TreeGrafter"/>
</dbReference>
<dbReference type="InterPro" id="IPR047150">
    <property type="entry name" value="SGT"/>
</dbReference>
<dbReference type="GO" id="GO:0006620">
    <property type="term" value="P:post-translational protein targeting to endoplasmic reticulum membrane"/>
    <property type="evidence" value="ECO:0007669"/>
    <property type="project" value="TreeGrafter"/>
</dbReference>
<accession>A0A1I8G192</accession>
<protein>
    <submittedName>
        <fullName evidence="6">TPR_REGION domain-containing protein</fullName>
    </submittedName>
</protein>
<keyword evidence="1" id="KW-0677">Repeat</keyword>
<feature type="repeat" description="TPR" evidence="3">
    <location>
        <begin position="86"/>
        <end position="119"/>
    </location>
</feature>
<dbReference type="SUPFAM" id="SSF48452">
    <property type="entry name" value="TPR-like"/>
    <property type="match status" value="1"/>
</dbReference>
<evidence type="ECO:0000256" key="1">
    <source>
        <dbReference type="ARBA" id="ARBA00022737"/>
    </source>
</evidence>
<feature type="compositionally biased region" description="Polar residues" evidence="4">
    <location>
        <begin position="226"/>
        <end position="242"/>
    </location>
</feature>
<name>A0A1I8G192_9PLAT</name>
<proteinExistence type="predicted"/>
<dbReference type="Proteomes" id="UP000095280">
    <property type="component" value="Unplaced"/>
</dbReference>
<dbReference type="Pfam" id="PF00515">
    <property type="entry name" value="TPR_1"/>
    <property type="match status" value="1"/>
</dbReference>
<evidence type="ECO:0000256" key="3">
    <source>
        <dbReference type="PROSITE-ProRule" id="PRU00339"/>
    </source>
</evidence>
<dbReference type="PROSITE" id="PS50005">
    <property type="entry name" value="TPR"/>
    <property type="match status" value="1"/>
</dbReference>
<feature type="compositionally biased region" description="Gly residues" evidence="4">
    <location>
        <begin position="273"/>
        <end position="282"/>
    </location>
</feature>
<evidence type="ECO:0000313" key="5">
    <source>
        <dbReference type="Proteomes" id="UP000095280"/>
    </source>
</evidence>
<evidence type="ECO:0000313" key="6">
    <source>
        <dbReference type="WBParaSite" id="maker-uti_cns_0000592-snap-gene-0.10-mRNA-1"/>
    </source>
</evidence>
<dbReference type="AlphaFoldDB" id="A0A1I8G192"/>
<sequence length="299" mass="31162">SVQCIRSSFDLSSIDVDAVPSLPDTFSAGCKSLNKPEVAVKREITPEDKAEAERLKGEGNKFISENKPLEAVNAYTMALAKDPYNAVYYGNRAAAYSKLNDHAAAIRDCERALQNDPAYSKAYGRMGFAYAAQKNHAKAAGAAAGFPGFPGAGGRGGAGGLDLMSLLNNPQMMQMASQMMQSPQVQQMVASMMGGGPGGPFSGAAAGEPSNDVQSGGPGGEDPPASLTNNQQQETPPGQPNMQDLLRMGQQFASQMQAANPDLVESLRQEFQQGGGVSGDPGGPEQPPSSDQGEDRSGN</sequence>
<evidence type="ECO:0000256" key="4">
    <source>
        <dbReference type="SAM" id="MobiDB-lite"/>
    </source>
</evidence>
<dbReference type="GO" id="GO:0072380">
    <property type="term" value="C:TRC complex"/>
    <property type="evidence" value="ECO:0007669"/>
    <property type="project" value="TreeGrafter"/>
</dbReference>
<reference evidence="6" key="1">
    <citation type="submission" date="2016-11" db="UniProtKB">
        <authorList>
            <consortium name="WormBaseParasite"/>
        </authorList>
    </citation>
    <scope>IDENTIFICATION</scope>
</reference>
<dbReference type="PANTHER" id="PTHR45831:SF2">
    <property type="entry name" value="LD24721P"/>
    <property type="match status" value="1"/>
</dbReference>
<feature type="region of interest" description="Disordered" evidence="4">
    <location>
        <begin position="190"/>
        <end position="299"/>
    </location>
</feature>
<dbReference type="WBParaSite" id="maker-uti_cns_0000592-snap-gene-0.10-mRNA-1">
    <property type="protein sequence ID" value="maker-uti_cns_0000592-snap-gene-0.10-mRNA-1"/>
    <property type="gene ID" value="maker-uti_cns_0000592-snap-gene-0.10"/>
</dbReference>